<dbReference type="InterPro" id="IPR007523">
    <property type="entry name" value="NDUFAF3/AAMDC"/>
</dbReference>
<dbReference type="AlphaFoldDB" id="A0A081BXN5"/>
<organism evidence="3">
    <name type="scientific">Vecturithrix granuli</name>
    <dbReference type="NCBI Taxonomy" id="1499967"/>
    <lineage>
        <taxon>Bacteria</taxon>
        <taxon>Candidatus Moduliflexota</taxon>
        <taxon>Candidatus Vecturitrichia</taxon>
        <taxon>Candidatus Vecturitrichales</taxon>
        <taxon>Candidatus Vecturitrichaceae</taxon>
        <taxon>Candidatus Vecturithrix</taxon>
    </lineage>
</organism>
<dbReference type="Pfam" id="PF04430">
    <property type="entry name" value="DUF498"/>
    <property type="match status" value="1"/>
</dbReference>
<sequence>MIPHIDSTRFGYITIDGETFDHDVLIRLSGTIVKRKKKLSKKVYGTSHTLSLAEAEYVYETGCKTLIVGTGQEGILELSPEAAAFFEQQGCEVILKPTPEAIRTFNAATSPKIGLFHVTC</sequence>
<gene>
    <name evidence="3" type="ORF">U27_04054</name>
</gene>
<dbReference type="STRING" id="1499967.U27_04054"/>
<proteinExistence type="predicted"/>
<accession>A0A081BXN5</accession>
<dbReference type="HOGENOM" id="CLU_074390_5_0_0"/>
<dbReference type="SUPFAM" id="SSF64076">
    <property type="entry name" value="MTH938-like"/>
    <property type="match status" value="1"/>
</dbReference>
<reference evidence="3" key="1">
    <citation type="journal article" date="2015" name="PeerJ">
        <title>First genomic representation of candidate bacterial phylum KSB3 points to enhanced environmental sensing as a trigger of wastewater bulking.</title>
        <authorList>
            <person name="Sekiguchi Y."/>
            <person name="Ohashi A."/>
            <person name="Parks D.H."/>
            <person name="Yamauchi T."/>
            <person name="Tyson G.W."/>
            <person name="Hugenholtz P."/>
        </authorList>
    </citation>
    <scope>NUCLEOTIDE SEQUENCE [LARGE SCALE GENOMIC DNA]</scope>
</reference>
<evidence type="ECO:0000256" key="1">
    <source>
        <dbReference type="ARBA" id="ARBA00004496"/>
    </source>
</evidence>
<evidence type="ECO:0000313" key="4">
    <source>
        <dbReference type="Proteomes" id="UP000030661"/>
    </source>
</evidence>
<dbReference type="InterPro" id="IPR036748">
    <property type="entry name" value="MTH938-like_sf"/>
</dbReference>
<dbReference type="PANTHER" id="PTHR15811:SF5">
    <property type="entry name" value="MTH938 DOMAIN-CONTAINING PROTEIN"/>
    <property type="match status" value="1"/>
</dbReference>
<dbReference type="PANTHER" id="PTHR15811">
    <property type="entry name" value="MTH938 DOMAIN-CONTAINING PROTEIN"/>
    <property type="match status" value="1"/>
</dbReference>
<dbReference type="Gene3D" id="3.40.1230.10">
    <property type="entry name" value="MTH938-like"/>
    <property type="match status" value="1"/>
</dbReference>
<dbReference type="EMBL" id="DF820465">
    <property type="protein sequence ID" value="GAK57090.1"/>
    <property type="molecule type" value="Genomic_DNA"/>
</dbReference>
<dbReference type="Proteomes" id="UP000030661">
    <property type="component" value="Unassembled WGS sequence"/>
</dbReference>
<evidence type="ECO:0000313" key="3">
    <source>
        <dbReference type="EMBL" id="GAK57090.1"/>
    </source>
</evidence>
<keyword evidence="2" id="KW-0963">Cytoplasm</keyword>
<comment type="subcellular location">
    <subcellularLocation>
        <location evidence="1">Cytoplasm</location>
    </subcellularLocation>
</comment>
<evidence type="ECO:0000256" key="2">
    <source>
        <dbReference type="ARBA" id="ARBA00022490"/>
    </source>
</evidence>
<dbReference type="FunFam" id="3.40.1230.10:FF:000001">
    <property type="entry name" value="Adipogenesis-associated, Mth938 domain-containing"/>
    <property type="match status" value="1"/>
</dbReference>
<protein>
    <submittedName>
        <fullName evidence="3">Uncharacterized protein</fullName>
    </submittedName>
</protein>
<keyword evidence="4" id="KW-1185">Reference proteome</keyword>
<dbReference type="eggNOG" id="COG1504">
    <property type="taxonomic scope" value="Bacteria"/>
</dbReference>
<name>A0A081BXN5_VECG1</name>
<dbReference type="GO" id="GO:0005737">
    <property type="term" value="C:cytoplasm"/>
    <property type="evidence" value="ECO:0007669"/>
    <property type="project" value="UniProtKB-SubCell"/>
</dbReference>